<evidence type="ECO:0000256" key="4">
    <source>
        <dbReference type="ARBA" id="ARBA00022692"/>
    </source>
</evidence>
<dbReference type="InterPro" id="IPR023996">
    <property type="entry name" value="TonB-dep_OMP_SusC/RagA"/>
</dbReference>
<dbReference type="SUPFAM" id="SSF56935">
    <property type="entry name" value="Porins"/>
    <property type="match status" value="1"/>
</dbReference>
<evidence type="ECO:0000313" key="10">
    <source>
        <dbReference type="Proteomes" id="UP001302349"/>
    </source>
</evidence>
<dbReference type="EMBL" id="CP136051">
    <property type="protein sequence ID" value="WOK08594.1"/>
    <property type="molecule type" value="Genomic_DNA"/>
</dbReference>
<keyword evidence="4 7" id="KW-0812">Transmembrane</keyword>
<keyword evidence="5 7" id="KW-0472">Membrane</keyword>
<dbReference type="SUPFAM" id="SSF49464">
    <property type="entry name" value="Carboxypeptidase regulatory domain-like"/>
    <property type="match status" value="1"/>
</dbReference>
<comment type="similarity">
    <text evidence="7">Belongs to the TonB-dependent receptor family.</text>
</comment>
<evidence type="ECO:0000256" key="6">
    <source>
        <dbReference type="ARBA" id="ARBA00023237"/>
    </source>
</evidence>
<protein>
    <submittedName>
        <fullName evidence="9">TonB-dependent receptor</fullName>
    </submittedName>
</protein>
<keyword evidence="6 7" id="KW-0998">Cell outer membrane</keyword>
<evidence type="ECO:0000256" key="1">
    <source>
        <dbReference type="ARBA" id="ARBA00004571"/>
    </source>
</evidence>
<evidence type="ECO:0000256" key="5">
    <source>
        <dbReference type="ARBA" id="ARBA00023136"/>
    </source>
</evidence>
<dbReference type="Gene3D" id="2.170.130.10">
    <property type="entry name" value="TonB-dependent receptor, plug domain"/>
    <property type="match status" value="1"/>
</dbReference>
<reference evidence="9 10" key="1">
    <citation type="journal article" date="2023" name="Microbiol. Resour. Announc.">
        <title>Complete Genome Sequence of Imperialibacter roseus strain P4T.</title>
        <authorList>
            <person name="Tizabi D.R."/>
            <person name="Bachvaroff T."/>
            <person name="Hill R.T."/>
        </authorList>
    </citation>
    <scope>NUCLEOTIDE SEQUENCE [LARGE SCALE GENOMIC DNA]</scope>
    <source>
        <strain evidence="9 10">P4T</strain>
    </source>
</reference>
<evidence type="ECO:0000313" key="9">
    <source>
        <dbReference type="EMBL" id="WOK08594.1"/>
    </source>
</evidence>
<keyword evidence="2 7" id="KW-0813">Transport</keyword>
<dbReference type="RefSeq" id="WP_317491229.1">
    <property type="nucleotide sequence ID" value="NZ_CP136051.1"/>
</dbReference>
<dbReference type="Pfam" id="PF07715">
    <property type="entry name" value="Plug"/>
    <property type="match status" value="1"/>
</dbReference>
<feature type="domain" description="TonB-dependent receptor plug" evidence="8">
    <location>
        <begin position="137"/>
        <end position="273"/>
    </location>
</feature>
<dbReference type="Gene3D" id="2.60.40.1120">
    <property type="entry name" value="Carboxypeptidase-like, regulatory domain"/>
    <property type="match status" value="1"/>
</dbReference>
<accession>A0ABZ0IWU2</accession>
<dbReference type="InterPro" id="IPR039426">
    <property type="entry name" value="TonB-dep_rcpt-like"/>
</dbReference>
<dbReference type="Pfam" id="PF13715">
    <property type="entry name" value="CarbopepD_reg_2"/>
    <property type="match status" value="1"/>
</dbReference>
<dbReference type="InterPro" id="IPR037066">
    <property type="entry name" value="Plug_dom_sf"/>
</dbReference>
<dbReference type="InterPro" id="IPR012910">
    <property type="entry name" value="Plug_dom"/>
</dbReference>
<comment type="subcellular location">
    <subcellularLocation>
        <location evidence="1 7">Cell outer membrane</location>
        <topology evidence="1 7">Multi-pass membrane protein</topology>
    </subcellularLocation>
</comment>
<gene>
    <name evidence="9" type="ORF">RT717_08090</name>
</gene>
<evidence type="ECO:0000256" key="3">
    <source>
        <dbReference type="ARBA" id="ARBA00022452"/>
    </source>
</evidence>
<dbReference type="Proteomes" id="UP001302349">
    <property type="component" value="Chromosome"/>
</dbReference>
<keyword evidence="10" id="KW-1185">Reference proteome</keyword>
<evidence type="ECO:0000259" key="8">
    <source>
        <dbReference type="Pfam" id="PF07715"/>
    </source>
</evidence>
<dbReference type="InterPro" id="IPR008969">
    <property type="entry name" value="CarboxyPept-like_regulatory"/>
</dbReference>
<dbReference type="NCBIfam" id="TIGR04056">
    <property type="entry name" value="OMP_RagA_SusC"/>
    <property type="match status" value="1"/>
</dbReference>
<evidence type="ECO:0000256" key="7">
    <source>
        <dbReference type="PROSITE-ProRule" id="PRU01360"/>
    </source>
</evidence>
<organism evidence="9 10">
    <name type="scientific">Imperialibacter roseus</name>
    <dbReference type="NCBI Taxonomy" id="1324217"/>
    <lineage>
        <taxon>Bacteria</taxon>
        <taxon>Pseudomonadati</taxon>
        <taxon>Bacteroidota</taxon>
        <taxon>Cytophagia</taxon>
        <taxon>Cytophagales</taxon>
        <taxon>Flammeovirgaceae</taxon>
        <taxon>Imperialibacter</taxon>
    </lineage>
</organism>
<evidence type="ECO:0000256" key="2">
    <source>
        <dbReference type="ARBA" id="ARBA00022448"/>
    </source>
</evidence>
<keyword evidence="9" id="KW-0675">Receptor</keyword>
<dbReference type="InterPro" id="IPR023997">
    <property type="entry name" value="TonB-dep_OMP_SusC/RagA_CS"/>
</dbReference>
<keyword evidence="3 7" id="KW-1134">Transmembrane beta strand</keyword>
<dbReference type="Gene3D" id="2.40.170.20">
    <property type="entry name" value="TonB-dependent receptor, beta-barrel domain"/>
    <property type="match status" value="1"/>
</dbReference>
<dbReference type="InterPro" id="IPR036942">
    <property type="entry name" value="Beta-barrel_TonB_sf"/>
</dbReference>
<dbReference type="PROSITE" id="PS52016">
    <property type="entry name" value="TONB_DEPENDENT_REC_3"/>
    <property type="match status" value="1"/>
</dbReference>
<sequence length="1074" mass="116061">MKNYLENLVLIKKGVCERYLCMFVFALALLAGFPTLAQNQNGASGAGKVSGVVVGSDGMAIPGVSILVKGTSSGTISDAEGKYTVNVDDSNAVLLFSFIGYQSQEVSVGSRRVIDVTMEDDFKVLGEVVVTGYGTQKKQDITGSIARVDGKDMMLPSTSSFDQMIQGRVSGVQISQTSGAPGGNVNVLIRGVSSITGGNQPLYVVDGYPISTGGSSDFSSYGGGTYSSAGIANNTQSRINPLASINPADIESIEVLKDASATAIYGSRGANGVVIITTKRGAVGKPTISFDMSYGLQQVANKLDMMNSAQYAEFVADGRDNARVYVGGQATDPNEVRAGAHFVRPEFRNPSSITTNTDWQDVIYRTAPVANYQLSATGGSNNVNYFISGGYYDQKGVVETSDYKRFNLRSNVDVNLTERVKVGTSLSGSHGFGNFPNTEGHYGTGGVISQALAAGPTIPVYDTDGNPYNRQADVTDGLGWLQNPLNLLAGFSDNRKVTDIYSNNFIEVTIADGLTFKTTAGIQYSTNDAKIWRSSLIPNFTSLNYPSNAGATKTETMNWLNENTLNYKHIFNQKHSLDVLVGFTEQKESWDRLSVGASDFPTDNVTFVSGGIVNAGTHVISEWSMVSLLSRVNYSYDGKYLFTGTVRRDGSSRFGANNKWGTFPSLSVGYVISEEDFMQSVNFISSLKVRMSYGLSGNNQIGNYSHIGLLSTSRYVQNNSLVAGLVPSSLSNTDLTWEKSKQTNFGVDLSMFDDRVSVTAEFYKNLKTDLLLGVQLPAASGFTSSTQNIGDIENKGIELSIQTVNIKQSKFEWRTGVTFSKNRNNVLRLATEGGRITNSSYQITQEGYPIASFFMQNAIGVYKTNEEVTGTPVIHPNVQAGDLIFEDVDGNGTINSNDRKIVGDPWPDFVWGLTNNFTYGNWGLGITLNGSQGAETFFQAGTIILNNAGVQNQLALGDKRWKSESDPGDGYQGRAIRNNYANGFGTSSHFLFDASYLRIKNVNLSYRLPKAAISKLALSNASFYLNVSNLYTFTDYPGYDPESSTAGNNVVNSGVDYLTYPLARTYTLGVNVTF</sequence>
<proteinExistence type="inferred from homology"/>
<dbReference type="NCBIfam" id="TIGR04057">
    <property type="entry name" value="SusC_RagA_signa"/>
    <property type="match status" value="1"/>
</dbReference>
<name>A0ABZ0IWU2_9BACT</name>